<comment type="similarity">
    <text evidence="3 10">Belongs to the FliL family.</text>
</comment>
<keyword evidence="11" id="KW-0966">Cell projection</keyword>
<keyword evidence="4 10" id="KW-1003">Cell membrane</keyword>
<dbReference type="GO" id="GO:0006935">
    <property type="term" value="P:chemotaxis"/>
    <property type="evidence" value="ECO:0007669"/>
    <property type="project" value="UniProtKB-KW"/>
</dbReference>
<evidence type="ECO:0000313" key="11">
    <source>
        <dbReference type="EMBL" id="SFE38882.1"/>
    </source>
</evidence>
<dbReference type="AlphaFoldDB" id="A0A1I2A4J7"/>
<evidence type="ECO:0000256" key="8">
    <source>
        <dbReference type="ARBA" id="ARBA00022989"/>
    </source>
</evidence>
<protein>
    <recommendedName>
        <fullName evidence="10">Flagellar protein FliL</fullName>
    </recommendedName>
</protein>
<dbReference type="GO" id="GO:0005886">
    <property type="term" value="C:plasma membrane"/>
    <property type="evidence" value="ECO:0007669"/>
    <property type="project" value="UniProtKB-SubCell"/>
</dbReference>
<dbReference type="OrthoDB" id="2381796at2"/>
<name>A0A1I2A4J7_9BACI</name>
<sequence>MLQNKLVNIMLIILLSLTLIAVLALGIMNFYSTSEAGSEPSIDEIIENSWELEGITTNLSNGDFLKASFQIHADTKKARKELEKRDFQIRNIVIHELAGRTAKDLRSQEGMDSLESDLRDRLNDKLDSGQVIRVYITDRVVQ</sequence>
<keyword evidence="11" id="KW-0282">Flagellum</keyword>
<dbReference type="Proteomes" id="UP000199516">
    <property type="component" value="Unassembled WGS sequence"/>
</dbReference>
<reference evidence="11 12" key="1">
    <citation type="submission" date="2016-10" db="EMBL/GenBank/DDBJ databases">
        <authorList>
            <person name="de Groot N.N."/>
        </authorList>
    </citation>
    <scope>NUCLEOTIDE SEQUENCE [LARGE SCALE GENOMIC DNA]</scope>
    <source>
        <strain evidence="11 12">DSM 23995</strain>
    </source>
</reference>
<keyword evidence="5 10" id="KW-0145">Chemotaxis</keyword>
<dbReference type="GO" id="GO:0009425">
    <property type="term" value="C:bacterial-type flagellum basal body"/>
    <property type="evidence" value="ECO:0007669"/>
    <property type="project" value="InterPro"/>
</dbReference>
<accession>A0A1I2A4J7</accession>
<evidence type="ECO:0000256" key="7">
    <source>
        <dbReference type="ARBA" id="ARBA00022779"/>
    </source>
</evidence>
<dbReference type="NCBIfam" id="NF005826">
    <property type="entry name" value="PRK07718.1"/>
    <property type="match status" value="1"/>
</dbReference>
<proteinExistence type="inferred from homology"/>
<dbReference type="Pfam" id="PF03748">
    <property type="entry name" value="FliL"/>
    <property type="match status" value="1"/>
</dbReference>
<evidence type="ECO:0000256" key="5">
    <source>
        <dbReference type="ARBA" id="ARBA00022500"/>
    </source>
</evidence>
<evidence type="ECO:0000256" key="9">
    <source>
        <dbReference type="ARBA" id="ARBA00023136"/>
    </source>
</evidence>
<dbReference type="RefSeq" id="WP_091657244.1">
    <property type="nucleotide sequence ID" value="NZ_FONT01000001.1"/>
</dbReference>
<keyword evidence="8 10" id="KW-1133">Transmembrane helix</keyword>
<evidence type="ECO:0000256" key="4">
    <source>
        <dbReference type="ARBA" id="ARBA00022475"/>
    </source>
</evidence>
<evidence type="ECO:0000256" key="3">
    <source>
        <dbReference type="ARBA" id="ARBA00008281"/>
    </source>
</evidence>
<keyword evidence="12" id="KW-1185">Reference proteome</keyword>
<evidence type="ECO:0000256" key="2">
    <source>
        <dbReference type="ARBA" id="ARBA00004162"/>
    </source>
</evidence>
<keyword evidence="9 10" id="KW-0472">Membrane</keyword>
<dbReference type="InterPro" id="IPR005503">
    <property type="entry name" value="FliL"/>
</dbReference>
<keyword evidence="6 10" id="KW-0812">Transmembrane</keyword>
<dbReference type="PANTHER" id="PTHR35091">
    <property type="entry name" value="FLAGELLAR PROTEIN FLIL"/>
    <property type="match status" value="1"/>
</dbReference>
<evidence type="ECO:0000313" key="12">
    <source>
        <dbReference type="Proteomes" id="UP000199516"/>
    </source>
</evidence>
<dbReference type="STRING" id="930128.SAMN05192532_101656"/>
<comment type="function">
    <text evidence="1 10">Controls the rotational direction of flagella during chemotaxis.</text>
</comment>
<dbReference type="GO" id="GO:0071978">
    <property type="term" value="P:bacterial-type flagellum-dependent swarming motility"/>
    <property type="evidence" value="ECO:0007669"/>
    <property type="project" value="TreeGrafter"/>
</dbReference>
<keyword evidence="11" id="KW-0969">Cilium</keyword>
<keyword evidence="7 10" id="KW-0283">Flagellar rotation</keyword>
<evidence type="ECO:0000256" key="6">
    <source>
        <dbReference type="ARBA" id="ARBA00022692"/>
    </source>
</evidence>
<dbReference type="PANTHER" id="PTHR35091:SF2">
    <property type="entry name" value="FLAGELLAR PROTEIN FLIL"/>
    <property type="match status" value="1"/>
</dbReference>
<organism evidence="11 12">
    <name type="scientific">Alteribacillus iranensis</name>
    <dbReference type="NCBI Taxonomy" id="930128"/>
    <lineage>
        <taxon>Bacteria</taxon>
        <taxon>Bacillati</taxon>
        <taxon>Bacillota</taxon>
        <taxon>Bacilli</taxon>
        <taxon>Bacillales</taxon>
        <taxon>Bacillaceae</taxon>
        <taxon>Alteribacillus</taxon>
    </lineage>
</organism>
<comment type="subcellular location">
    <subcellularLocation>
        <location evidence="2">Cell membrane</location>
        <topology evidence="2">Single-pass membrane protein</topology>
    </subcellularLocation>
</comment>
<gene>
    <name evidence="11" type="ORF">SAMN05192532_101656</name>
</gene>
<evidence type="ECO:0000256" key="1">
    <source>
        <dbReference type="ARBA" id="ARBA00002254"/>
    </source>
</evidence>
<feature type="transmembrane region" description="Helical" evidence="10">
    <location>
        <begin position="6"/>
        <end position="31"/>
    </location>
</feature>
<dbReference type="EMBL" id="FONT01000001">
    <property type="protein sequence ID" value="SFE38882.1"/>
    <property type="molecule type" value="Genomic_DNA"/>
</dbReference>
<evidence type="ECO:0000256" key="10">
    <source>
        <dbReference type="RuleBase" id="RU364125"/>
    </source>
</evidence>